<dbReference type="GeneID" id="115754267"/>
<gene>
    <name evidence="2" type="primary">LOC115754267</name>
</gene>
<proteinExistence type="predicted"/>
<dbReference type="KEGG" id="rarg:115754267"/>
<evidence type="ECO:0000313" key="2">
    <source>
        <dbReference type="RefSeq" id="XP_030549101.2"/>
    </source>
</evidence>
<dbReference type="Pfam" id="PF04749">
    <property type="entry name" value="PLAC8"/>
    <property type="match status" value="1"/>
</dbReference>
<dbReference type="AlphaFoldDB" id="A0A8B8QPJ0"/>
<dbReference type="Proteomes" id="UP000827889">
    <property type="component" value="Chromosome 5"/>
</dbReference>
<accession>A0A8B8QPJ0</accession>
<dbReference type="PANTHER" id="PTHR15907">
    <property type="entry name" value="DUF614 FAMILY PROTEIN-RELATED"/>
    <property type="match status" value="1"/>
</dbReference>
<protein>
    <submittedName>
        <fullName evidence="2">Protein PLANT CADMIUM RESISTANCE 6-like</fullName>
    </submittedName>
</protein>
<sequence>MNMEQWTTGLFDCMQDPSNAFITALFPCITFGQIADVLDNGHTNCVTSGIIYAFSPCILSRPYRAKLRRRFRLLEIPTSDYIAHSLFEPCALCQEYRELKNRGIDPALGYHGNLEKLQNQQGGSPAMMPPKNQAMTT</sequence>
<reference evidence="2" key="1">
    <citation type="submission" date="2025-08" db="UniProtKB">
        <authorList>
            <consortium name="RefSeq"/>
        </authorList>
    </citation>
    <scope>IDENTIFICATION</scope>
    <source>
        <tissue evidence="2">Leaf</tissue>
    </source>
</reference>
<keyword evidence="1" id="KW-1185">Reference proteome</keyword>
<dbReference type="NCBIfam" id="TIGR01571">
    <property type="entry name" value="A_thal_Cys_rich"/>
    <property type="match status" value="1"/>
</dbReference>
<dbReference type="InterPro" id="IPR006461">
    <property type="entry name" value="PLAC_motif_containing"/>
</dbReference>
<dbReference type="RefSeq" id="XP_030549101.2">
    <property type="nucleotide sequence ID" value="XM_030693241.2"/>
</dbReference>
<organism evidence="1 2">
    <name type="scientific">Rhodamnia argentea</name>
    <dbReference type="NCBI Taxonomy" id="178133"/>
    <lineage>
        <taxon>Eukaryota</taxon>
        <taxon>Viridiplantae</taxon>
        <taxon>Streptophyta</taxon>
        <taxon>Embryophyta</taxon>
        <taxon>Tracheophyta</taxon>
        <taxon>Spermatophyta</taxon>
        <taxon>Magnoliopsida</taxon>
        <taxon>eudicotyledons</taxon>
        <taxon>Gunneridae</taxon>
        <taxon>Pentapetalae</taxon>
        <taxon>rosids</taxon>
        <taxon>malvids</taxon>
        <taxon>Myrtales</taxon>
        <taxon>Myrtaceae</taxon>
        <taxon>Myrtoideae</taxon>
        <taxon>Myrteae</taxon>
        <taxon>Australasian group</taxon>
        <taxon>Rhodamnia</taxon>
    </lineage>
</organism>
<name>A0A8B8QPJ0_9MYRT</name>
<evidence type="ECO:0000313" key="1">
    <source>
        <dbReference type="Proteomes" id="UP000827889"/>
    </source>
</evidence>